<dbReference type="Pfam" id="PF01602">
    <property type="entry name" value="Adaptin_N"/>
    <property type="match status" value="1"/>
</dbReference>
<gene>
    <name evidence="10" type="ORF">BMF94_0082</name>
</gene>
<keyword evidence="3 7" id="KW-0813">Transport</keyword>
<feature type="compositionally biased region" description="Pro residues" evidence="8">
    <location>
        <begin position="829"/>
        <end position="844"/>
    </location>
</feature>
<evidence type="ECO:0000313" key="11">
    <source>
        <dbReference type="Proteomes" id="UP000237144"/>
    </source>
</evidence>
<dbReference type="Gene3D" id="1.25.10.10">
    <property type="entry name" value="Leucine-rich Repeat Variant"/>
    <property type="match status" value="1"/>
</dbReference>
<evidence type="ECO:0000256" key="7">
    <source>
        <dbReference type="PIRNR" id="PIRNR037092"/>
    </source>
</evidence>
<evidence type="ECO:0000313" key="10">
    <source>
        <dbReference type="EMBL" id="POY76830.1"/>
    </source>
</evidence>
<name>A0A2S5BJ83_9BASI</name>
<comment type="similarity">
    <text evidence="2 7">Belongs to the adaptor complexes large subunit family.</text>
</comment>
<reference evidence="10 11" key="1">
    <citation type="journal article" date="2018" name="Front. Microbiol.">
        <title>Prospects for Fungal Bioremediation of Acidic Radioactive Waste Sites: Characterization and Genome Sequence of Rhodotorula taiwanensis MD1149.</title>
        <authorList>
            <person name="Tkavc R."/>
            <person name="Matrosova V.Y."/>
            <person name="Grichenko O.E."/>
            <person name="Gostincar C."/>
            <person name="Volpe R.P."/>
            <person name="Klimenkova P."/>
            <person name="Gaidamakova E.K."/>
            <person name="Zhou C.E."/>
            <person name="Stewart B.J."/>
            <person name="Lyman M.G."/>
            <person name="Malfatti S.A."/>
            <person name="Rubinfeld B."/>
            <person name="Courtot M."/>
            <person name="Singh J."/>
            <person name="Dalgard C.L."/>
            <person name="Hamilton T."/>
            <person name="Frey K.G."/>
            <person name="Gunde-Cimerman N."/>
            <person name="Dugan L."/>
            <person name="Daly M.J."/>
        </authorList>
    </citation>
    <scope>NUCLEOTIDE SEQUENCE [LARGE SCALE GENOMIC DNA]</scope>
    <source>
        <strain evidence="10 11">MD1149</strain>
    </source>
</reference>
<feature type="domain" description="Clathrin/coatomer adaptor adaptin-like N-terminal" evidence="9">
    <location>
        <begin position="22"/>
        <end position="634"/>
    </location>
</feature>
<dbReference type="GO" id="GO:0006896">
    <property type="term" value="P:Golgi to vacuole transport"/>
    <property type="evidence" value="ECO:0007669"/>
    <property type="project" value="TreeGrafter"/>
</dbReference>
<sequence>MVLEQTVSGLIKALRANKNDEARVVQQALDETRREIQSSDIDLKAEAILKLVYLEMLGYSISFASFAIVECMTAAKPHIKSIGYLAASQCFDRETEVAVLVVNLVKKDLLSPPTPVFSSSPSALTVAHLTSTLSAVSLLLTPSLARDLGPDLLSLLAHTRPLVRRQATLILWRILHSWPGVQELTTGREERGEDPWVERLRERLNDDDMGVVGSAVNVICEAARKDARKYLPLAPELFGLLTASTNNWMLIKIIKLFAVLTREEPRLVKKLVPPLTELIETTPAMSLLYECIQTSIVGGMLNGPEGEQLARTCVEKLGSFLEDLDQNLRYIALVALVKIAPTHPHLISTHHDTILNCVDDPDLSIRMRALDLVEVMSDRQNLQSVVRRLSTHLRPSASAEQPSAAAALLHAQQAGATGTPAPPAAPVFSGVYRASVISLILRMCSSATYSNVSNFAWLIDTLIELTYIARTLQAEPTPAGTATLGAQLRDLLIDVVARVRQIRPYAAKKMSALLQDEDLLDEGEASDAAEVLGAAAWICGEYCRDLEDPRPIIASLFGSSTTSTLPPRILALYIHNGVKITANWLSALSEAWDESAVEQIRSITSALESQLEQCSKSPDAELQERAAELGALLQLVRQGLDLPRSLVDTEPDESGTAGADDSQGFASSSRQPPASLKLLEPMFFSHELNPVNPKAQSLVAPPEGLDLDAALNASAWAAFGDDDGAQPHEVDDYGRPIRKYVAAAADGEAGSTKSTKKKKDKASSKKTRKRSPGLSDPYAQQYDGKYGDSYRAGPSRGASYHGGAPSEDEDEVDSIPIVKLDLDLRSPSPRQPTPPPREPTPPPMFVDVEGELPPSAAPATSHPATPTPPTMEEAATEPAPEKAEAVAAEGAAVKVVKKKKKKPADGIGSTKTKKSRTPVEP</sequence>
<keyword evidence="11" id="KW-1185">Reference proteome</keyword>
<keyword evidence="5 7" id="KW-0653">Protein transport</keyword>
<comment type="subcellular location">
    <subcellularLocation>
        <location evidence="1">Endomembrane system</location>
    </subcellularLocation>
    <subcellularLocation>
        <location evidence="7">Golgi apparatus</location>
    </subcellularLocation>
</comment>
<feature type="compositionally biased region" description="Basic residues" evidence="8">
    <location>
        <begin position="754"/>
        <end position="771"/>
    </location>
</feature>
<evidence type="ECO:0000256" key="6">
    <source>
        <dbReference type="ARBA" id="ARBA00023136"/>
    </source>
</evidence>
<dbReference type="PIRSF" id="PIRSF037092">
    <property type="entry name" value="AP3_complex_delta"/>
    <property type="match status" value="1"/>
</dbReference>
<feature type="region of interest" description="Disordered" evidence="8">
    <location>
        <begin position="645"/>
        <end position="672"/>
    </location>
</feature>
<comment type="function">
    <text evidence="7">Part of the AP-3 complex, an adaptor-related complex which is not clathrin-associated. The complex is associated with the Golgi region as well as more peripheral structures. It facilitates the budding of vesicles from the Golgi membrane.</text>
</comment>
<evidence type="ECO:0000256" key="8">
    <source>
        <dbReference type="SAM" id="MobiDB-lite"/>
    </source>
</evidence>
<feature type="compositionally biased region" description="Low complexity" evidence="8">
    <location>
        <begin position="853"/>
        <end position="878"/>
    </location>
</feature>
<dbReference type="GO" id="GO:0010008">
    <property type="term" value="C:endosome membrane"/>
    <property type="evidence" value="ECO:0007669"/>
    <property type="project" value="TreeGrafter"/>
</dbReference>
<organism evidence="10 11">
    <name type="scientific">Rhodotorula taiwanensis</name>
    <dbReference type="NCBI Taxonomy" id="741276"/>
    <lineage>
        <taxon>Eukaryota</taxon>
        <taxon>Fungi</taxon>
        <taxon>Dikarya</taxon>
        <taxon>Basidiomycota</taxon>
        <taxon>Pucciniomycotina</taxon>
        <taxon>Microbotryomycetes</taxon>
        <taxon>Sporidiobolales</taxon>
        <taxon>Sporidiobolaceae</taxon>
        <taxon>Rhodotorula</taxon>
    </lineage>
</organism>
<dbReference type="InterPro" id="IPR011989">
    <property type="entry name" value="ARM-like"/>
</dbReference>
<comment type="caution">
    <text evidence="10">The sequence shown here is derived from an EMBL/GenBank/DDBJ whole genome shotgun (WGS) entry which is preliminary data.</text>
</comment>
<evidence type="ECO:0000256" key="3">
    <source>
        <dbReference type="ARBA" id="ARBA00022448"/>
    </source>
</evidence>
<dbReference type="Proteomes" id="UP000237144">
    <property type="component" value="Unassembled WGS sequence"/>
</dbReference>
<dbReference type="OrthoDB" id="10264595at2759"/>
<dbReference type="PANTHER" id="PTHR22781:SF12">
    <property type="entry name" value="AP-3 COMPLEX SUBUNIT DELTA-1"/>
    <property type="match status" value="1"/>
</dbReference>
<comment type="subunit">
    <text evidence="7">Adaptor protein complex 3 (AP-3) is a heterotetramer.</text>
</comment>
<evidence type="ECO:0000259" key="9">
    <source>
        <dbReference type="Pfam" id="PF01602"/>
    </source>
</evidence>
<dbReference type="InterPro" id="IPR017105">
    <property type="entry name" value="AP3_complex_dsu"/>
</dbReference>
<dbReference type="GO" id="GO:0030123">
    <property type="term" value="C:AP-3 adaptor complex"/>
    <property type="evidence" value="ECO:0007669"/>
    <property type="project" value="InterPro"/>
</dbReference>
<evidence type="ECO:0000256" key="4">
    <source>
        <dbReference type="ARBA" id="ARBA00022737"/>
    </source>
</evidence>
<feature type="compositionally biased region" description="Low complexity" evidence="8">
    <location>
        <begin position="885"/>
        <end position="894"/>
    </location>
</feature>
<dbReference type="GO" id="GO:0006623">
    <property type="term" value="P:protein targeting to vacuole"/>
    <property type="evidence" value="ECO:0007669"/>
    <property type="project" value="TreeGrafter"/>
</dbReference>
<dbReference type="AlphaFoldDB" id="A0A2S5BJ83"/>
<protein>
    <recommendedName>
        <fullName evidence="7">AP-3 complex subunit delta</fullName>
    </recommendedName>
</protein>
<dbReference type="PANTHER" id="PTHR22781">
    <property type="entry name" value="DELTA ADAPTIN-RELATED"/>
    <property type="match status" value="1"/>
</dbReference>
<accession>A0A2S5BJ83</accession>
<feature type="region of interest" description="Disordered" evidence="8">
    <location>
        <begin position="745"/>
        <end position="921"/>
    </location>
</feature>
<proteinExistence type="inferred from homology"/>
<dbReference type="SUPFAM" id="SSF48371">
    <property type="entry name" value="ARM repeat"/>
    <property type="match status" value="1"/>
</dbReference>
<dbReference type="STRING" id="741276.A0A2S5BJ83"/>
<dbReference type="GO" id="GO:0005794">
    <property type="term" value="C:Golgi apparatus"/>
    <property type="evidence" value="ECO:0007669"/>
    <property type="project" value="UniProtKB-SubCell"/>
</dbReference>
<keyword evidence="6" id="KW-0472">Membrane</keyword>
<keyword evidence="4" id="KW-0677">Repeat</keyword>
<evidence type="ECO:0000256" key="2">
    <source>
        <dbReference type="ARBA" id="ARBA00006613"/>
    </source>
</evidence>
<dbReference type="EMBL" id="PJQD01000001">
    <property type="protein sequence ID" value="POY76830.1"/>
    <property type="molecule type" value="Genomic_DNA"/>
</dbReference>
<dbReference type="InterPro" id="IPR002553">
    <property type="entry name" value="Clathrin/coatomer_adapt-like_N"/>
</dbReference>
<feature type="compositionally biased region" description="Basic residues" evidence="8">
    <location>
        <begin position="911"/>
        <end position="921"/>
    </location>
</feature>
<keyword evidence="7" id="KW-0333">Golgi apparatus</keyword>
<dbReference type="InterPro" id="IPR016024">
    <property type="entry name" value="ARM-type_fold"/>
</dbReference>
<evidence type="ECO:0000256" key="1">
    <source>
        <dbReference type="ARBA" id="ARBA00004308"/>
    </source>
</evidence>
<evidence type="ECO:0000256" key="5">
    <source>
        <dbReference type="ARBA" id="ARBA00022927"/>
    </source>
</evidence>